<keyword evidence="2" id="KW-1185">Reference proteome</keyword>
<dbReference type="RefSeq" id="WP_036197264.1">
    <property type="nucleotide sequence ID" value="NZ_AVCY01000026.1"/>
</dbReference>
<dbReference type="EMBL" id="JPVO01000030">
    <property type="protein sequence ID" value="KGR78592.1"/>
    <property type="molecule type" value="Genomic_DNA"/>
</dbReference>
<organism evidence="1 2">
    <name type="scientific">Ureibacillus sinduriensis BLB-1 = JCM 15800</name>
    <dbReference type="NCBI Taxonomy" id="1384057"/>
    <lineage>
        <taxon>Bacteria</taxon>
        <taxon>Bacillati</taxon>
        <taxon>Bacillota</taxon>
        <taxon>Bacilli</taxon>
        <taxon>Bacillales</taxon>
        <taxon>Caryophanaceae</taxon>
        <taxon>Ureibacillus</taxon>
    </lineage>
</organism>
<reference evidence="1 2" key="1">
    <citation type="submission" date="2014-02" db="EMBL/GenBank/DDBJ databases">
        <title>Draft genome sequence of Lysinibacillus sinduriensis JCM 15800.</title>
        <authorList>
            <person name="Zhang F."/>
            <person name="Wang G."/>
            <person name="Zhang L."/>
        </authorList>
    </citation>
    <scope>NUCLEOTIDE SEQUENCE [LARGE SCALE GENOMIC DNA]</scope>
    <source>
        <strain evidence="1 2">JCM 15800</strain>
    </source>
</reference>
<name>A0A0A3IUT4_9BACL</name>
<evidence type="ECO:0000313" key="1">
    <source>
        <dbReference type="EMBL" id="KGR78592.1"/>
    </source>
</evidence>
<dbReference type="OrthoDB" id="1797983at2"/>
<protein>
    <submittedName>
        <fullName evidence="1">Uncharacterized protein</fullName>
    </submittedName>
</protein>
<dbReference type="Proteomes" id="UP000030408">
    <property type="component" value="Unassembled WGS sequence"/>
</dbReference>
<gene>
    <name evidence="1" type="ORF">CD33_00990</name>
</gene>
<sequence>MADHAPPNEIVNIEQAVSVNLNTPLKLVFEKEPTTYEIRVWNKYNVIATYSTFEEIKEKGKYVVEIVGTWGKSTATYVVVLDIQ</sequence>
<proteinExistence type="predicted"/>
<accession>A0A0A3IUT4</accession>
<dbReference type="eggNOG" id="ENOG5032YPF">
    <property type="taxonomic scope" value="Bacteria"/>
</dbReference>
<comment type="caution">
    <text evidence="1">The sequence shown here is derived from an EMBL/GenBank/DDBJ whole genome shotgun (WGS) entry which is preliminary data.</text>
</comment>
<dbReference type="AlphaFoldDB" id="A0A0A3IUT4"/>
<evidence type="ECO:0000313" key="2">
    <source>
        <dbReference type="Proteomes" id="UP000030408"/>
    </source>
</evidence>